<reference evidence="5" key="1">
    <citation type="submission" date="2021-06" db="EMBL/GenBank/DDBJ databases">
        <authorList>
            <person name="Kallberg Y."/>
            <person name="Tangrot J."/>
            <person name="Rosling A."/>
        </authorList>
    </citation>
    <scope>NUCLEOTIDE SEQUENCE</scope>
    <source>
        <strain evidence="5">IN212</strain>
    </source>
</reference>
<gene>
    <name evidence="5" type="ORF">RFULGI_LOCUS14524</name>
</gene>
<keyword evidence="6" id="KW-1185">Reference proteome</keyword>
<comment type="subcellular location">
    <subcellularLocation>
        <location evidence="1">Host cell</location>
    </subcellularLocation>
    <subcellularLocation>
        <location evidence="2">Secreted</location>
    </subcellularLocation>
</comment>
<evidence type="ECO:0000256" key="3">
    <source>
        <dbReference type="ARBA" id="ARBA00022525"/>
    </source>
</evidence>
<dbReference type="OrthoDB" id="2427869at2759"/>
<dbReference type="Proteomes" id="UP000789396">
    <property type="component" value="Unassembled WGS sequence"/>
</dbReference>
<dbReference type="InterPro" id="IPR045379">
    <property type="entry name" value="Crinkler_N"/>
</dbReference>
<accession>A0A9N9J4C5</accession>
<dbReference type="AlphaFoldDB" id="A0A9N9J4C5"/>
<dbReference type="Pfam" id="PF20147">
    <property type="entry name" value="Crinkler"/>
    <property type="match status" value="1"/>
</dbReference>
<feature type="domain" description="Crinkler effector protein N-terminal" evidence="4">
    <location>
        <begin position="4"/>
        <end position="56"/>
    </location>
</feature>
<organism evidence="5 6">
    <name type="scientific">Racocetra fulgida</name>
    <dbReference type="NCBI Taxonomy" id="60492"/>
    <lineage>
        <taxon>Eukaryota</taxon>
        <taxon>Fungi</taxon>
        <taxon>Fungi incertae sedis</taxon>
        <taxon>Mucoromycota</taxon>
        <taxon>Glomeromycotina</taxon>
        <taxon>Glomeromycetes</taxon>
        <taxon>Diversisporales</taxon>
        <taxon>Gigasporaceae</taxon>
        <taxon>Racocetra</taxon>
    </lineage>
</organism>
<proteinExistence type="predicted"/>
<keyword evidence="3" id="KW-0964">Secreted</keyword>
<protein>
    <submittedName>
        <fullName evidence="5">10851_t:CDS:1</fullName>
    </submittedName>
</protein>
<feature type="non-terminal residue" evidence="5">
    <location>
        <position position="120"/>
    </location>
</feature>
<evidence type="ECO:0000259" key="4">
    <source>
        <dbReference type="Pfam" id="PF20147"/>
    </source>
</evidence>
<sequence>MPTIELNCLIHGDTPDITNIFSVELDSETTVNMLKIILKEKIKKMKQYLTFVDDELDKKYIHIMVELPGYHLTLIGCTKRNELVPMDKIIFKEGSLDLEGEIVCTDIGIRIKFVYESEIL</sequence>
<evidence type="ECO:0000313" key="5">
    <source>
        <dbReference type="EMBL" id="CAG8763933.1"/>
    </source>
</evidence>
<dbReference type="GO" id="GO:0005576">
    <property type="term" value="C:extracellular region"/>
    <property type="evidence" value="ECO:0007669"/>
    <property type="project" value="UniProtKB-SubCell"/>
</dbReference>
<dbReference type="EMBL" id="CAJVPZ010042536">
    <property type="protein sequence ID" value="CAG8763933.1"/>
    <property type="molecule type" value="Genomic_DNA"/>
</dbReference>
<evidence type="ECO:0000256" key="2">
    <source>
        <dbReference type="ARBA" id="ARBA00004613"/>
    </source>
</evidence>
<comment type="caution">
    <text evidence="5">The sequence shown here is derived from an EMBL/GenBank/DDBJ whole genome shotgun (WGS) entry which is preliminary data.</text>
</comment>
<evidence type="ECO:0000313" key="6">
    <source>
        <dbReference type="Proteomes" id="UP000789396"/>
    </source>
</evidence>
<dbReference type="GO" id="GO:0043657">
    <property type="term" value="C:host cell"/>
    <property type="evidence" value="ECO:0007669"/>
    <property type="project" value="UniProtKB-SubCell"/>
</dbReference>
<name>A0A9N9J4C5_9GLOM</name>
<evidence type="ECO:0000256" key="1">
    <source>
        <dbReference type="ARBA" id="ARBA00004340"/>
    </source>
</evidence>